<feature type="transmembrane region" description="Helical" evidence="7">
    <location>
        <begin position="173"/>
        <end position="194"/>
    </location>
</feature>
<feature type="transmembrane region" description="Helical" evidence="7">
    <location>
        <begin position="354"/>
        <end position="372"/>
    </location>
</feature>
<keyword evidence="3 7" id="KW-0812">Transmembrane</keyword>
<evidence type="ECO:0000256" key="5">
    <source>
        <dbReference type="ARBA" id="ARBA00023136"/>
    </source>
</evidence>
<dbReference type="CDD" id="cd06580">
    <property type="entry name" value="TM_PBP1_transp_TpRbsC_like"/>
    <property type="match status" value="1"/>
</dbReference>
<feature type="transmembrane region" description="Helical" evidence="7">
    <location>
        <begin position="203"/>
        <end position="221"/>
    </location>
</feature>
<evidence type="ECO:0000256" key="2">
    <source>
        <dbReference type="ARBA" id="ARBA00022475"/>
    </source>
</evidence>
<dbReference type="Proteomes" id="UP000632740">
    <property type="component" value="Unassembled WGS sequence"/>
</dbReference>
<organism evidence="8 9">
    <name type="scientific">Cellulomonas chitinilytica</name>
    <dbReference type="NCBI Taxonomy" id="398759"/>
    <lineage>
        <taxon>Bacteria</taxon>
        <taxon>Bacillati</taxon>
        <taxon>Actinomycetota</taxon>
        <taxon>Actinomycetes</taxon>
        <taxon>Micrococcales</taxon>
        <taxon>Cellulomonadaceae</taxon>
        <taxon>Cellulomonas</taxon>
    </lineage>
</organism>
<dbReference type="InterPro" id="IPR001851">
    <property type="entry name" value="ABC_transp_permease"/>
</dbReference>
<feature type="transmembrane region" description="Helical" evidence="7">
    <location>
        <begin position="329"/>
        <end position="347"/>
    </location>
</feature>
<feature type="transmembrane region" description="Helical" evidence="7">
    <location>
        <begin position="43"/>
        <end position="63"/>
    </location>
</feature>
<dbReference type="PANTHER" id="PTHR47089">
    <property type="entry name" value="ABC TRANSPORTER, PERMEASE PROTEIN"/>
    <property type="match status" value="1"/>
</dbReference>
<dbReference type="Pfam" id="PF02653">
    <property type="entry name" value="BPD_transp_2"/>
    <property type="match status" value="1"/>
</dbReference>
<feature type="transmembrane region" description="Helical" evidence="7">
    <location>
        <begin position="123"/>
        <end position="142"/>
    </location>
</feature>
<dbReference type="GO" id="GO:0022857">
    <property type="term" value="F:transmembrane transporter activity"/>
    <property type="evidence" value="ECO:0007669"/>
    <property type="project" value="InterPro"/>
</dbReference>
<accession>A0A919P2R2</accession>
<feature type="transmembrane region" description="Helical" evidence="7">
    <location>
        <begin position="303"/>
        <end position="323"/>
    </location>
</feature>
<keyword evidence="9" id="KW-1185">Reference proteome</keyword>
<proteinExistence type="predicted"/>
<evidence type="ECO:0000256" key="1">
    <source>
        <dbReference type="ARBA" id="ARBA00004651"/>
    </source>
</evidence>
<feature type="compositionally biased region" description="Basic and acidic residues" evidence="6">
    <location>
        <begin position="18"/>
        <end position="29"/>
    </location>
</feature>
<name>A0A919P2R2_9CELL</name>
<dbReference type="EMBL" id="BONK01000010">
    <property type="protein sequence ID" value="GIG22242.1"/>
    <property type="molecule type" value="Genomic_DNA"/>
</dbReference>
<reference evidence="8" key="1">
    <citation type="submission" date="2021-01" db="EMBL/GenBank/DDBJ databases">
        <title>Whole genome shotgun sequence of Cellulomonas chitinilytica NBRC 110799.</title>
        <authorList>
            <person name="Komaki H."/>
            <person name="Tamura T."/>
        </authorList>
    </citation>
    <scope>NUCLEOTIDE SEQUENCE</scope>
    <source>
        <strain evidence="8">NBRC 110799</strain>
    </source>
</reference>
<evidence type="ECO:0000256" key="4">
    <source>
        <dbReference type="ARBA" id="ARBA00022989"/>
    </source>
</evidence>
<sequence>MSDEIVGADASPTSGMPEPERAKAAPEEDRGQRALREIVSGDIGVSVLAFVLALVIGGLLIAFTNPEVTAAAHYFFAKPMDTITAAWNAVWDAYAAMFRGAVYNGQADTFQKAIRPLTETMTVATPLIIAALGVAVGFRAGLFNIGAQGQIILGATVGGYIGFAYSLPAGIHLLLALLGGILGGAIWAGIAGVLKARTGAHEVIVTIMLNYVALYLLAYLLTTDKFTRAGSNQPTSPGVKETAQLPLLLGDWSRLHAGFIVAILASIFVWWLMTRSVLGFRFRAVGSNPHASRTSGIGIPTTIVLVMVVSGALAGLAGGVHILGTEHQLTGGIAGSLGFDAITVALLGRSRPLGIFFAGLLYGGLNVGGRVMEAATGTPIDIVLVIQALVVLFIAAPPLVRAIFRLPTPRAAVAKGAAA</sequence>
<evidence type="ECO:0000256" key="6">
    <source>
        <dbReference type="SAM" id="MobiDB-lite"/>
    </source>
</evidence>
<feature type="transmembrane region" description="Helical" evidence="7">
    <location>
        <begin position="378"/>
        <end position="400"/>
    </location>
</feature>
<dbReference type="GO" id="GO:0005886">
    <property type="term" value="C:plasma membrane"/>
    <property type="evidence" value="ECO:0007669"/>
    <property type="project" value="UniProtKB-SubCell"/>
</dbReference>
<dbReference type="RefSeq" id="WP_203756572.1">
    <property type="nucleotide sequence ID" value="NZ_BONK01000010.1"/>
</dbReference>
<evidence type="ECO:0000256" key="3">
    <source>
        <dbReference type="ARBA" id="ARBA00022692"/>
    </source>
</evidence>
<evidence type="ECO:0000256" key="7">
    <source>
        <dbReference type="SAM" id="Phobius"/>
    </source>
</evidence>
<dbReference type="PANTHER" id="PTHR47089:SF1">
    <property type="entry name" value="GUANOSINE ABC TRANSPORTER PERMEASE PROTEIN NUPP"/>
    <property type="match status" value="1"/>
</dbReference>
<keyword evidence="2" id="KW-1003">Cell membrane</keyword>
<keyword evidence="5 7" id="KW-0472">Membrane</keyword>
<evidence type="ECO:0000313" key="8">
    <source>
        <dbReference type="EMBL" id="GIG22242.1"/>
    </source>
</evidence>
<evidence type="ECO:0000313" key="9">
    <source>
        <dbReference type="Proteomes" id="UP000632740"/>
    </source>
</evidence>
<comment type="subcellular location">
    <subcellularLocation>
        <location evidence="1">Cell membrane</location>
        <topology evidence="1">Multi-pass membrane protein</topology>
    </subcellularLocation>
</comment>
<comment type="caution">
    <text evidence="8">The sequence shown here is derived from an EMBL/GenBank/DDBJ whole genome shotgun (WGS) entry which is preliminary data.</text>
</comment>
<keyword evidence="4 7" id="KW-1133">Transmembrane helix</keyword>
<feature type="transmembrane region" description="Helical" evidence="7">
    <location>
        <begin position="255"/>
        <end position="273"/>
    </location>
</feature>
<feature type="region of interest" description="Disordered" evidence="6">
    <location>
        <begin position="1"/>
        <end position="29"/>
    </location>
</feature>
<feature type="transmembrane region" description="Helical" evidence="7">
    <location>
        <begin position="149"/>
        <end position="167"/>
    </location>
</feature>
<gene>
    <name evidence="8" type="ORF">Cch01nite_29660</name>
</gene>
<protein>
    <submittedName>
        <fullName evidence="8">ABC transporter permease</fullName>
    </submittedName>
</protein>
<dbReference type="AlphaFoldDB" id="A0A919P2R2"/>